<evidence type="ECO:0000313" key="12">
    <source>
        <dbReference type="EMBL" id="GAG93166.1"/>
    </source>
</evidence>
<evidence type="ECO:0000256" key="5">
    <source>
        <dbReference type="ARBA" id="ARBA00022960"/>
    </source>
</evidence>
<keyword evidence="5" id="KW-0133">Cell shape</keyword>
<gene>
    <name evidence="12" type="ORF">S01H4_42724</name>
</gene>
<dbReference type="InterPro" id="IPR036950">
    <property type="entry name" value="PBP_transglycosylase"/>
</dbReference>
<dbReference type="GO" id="GO:0008360">
    <property type="term" value="P:regulation of cell shape"/>
    <property type="evidence" value="ECO:0007669"/>
    <property type="project" value="UniProtKB-KW"/>
</dbReference>
<dbReference type="EC" id="2.4.99.28" evidence="9"/>
<dbReference type="GO" id="GO:0008955">
    <property type="term" value="F:peptidoglycan glycosyltransferase activity"/>
    <property type="evidence" value="ECO:0007669"/>
    <property type="project" value="UniProtKB-EC"/>
</dbReference>
<dbReference type="SUPFAM" id="SSF53955">
    <property type="entry name" value="Lysozyme-like"/>
    <property type="match status" value="1"/>
</dbReference>
<proteinExistence type="predicted"/>
<feature type="non-terminal residue" evidence="12">
    <location>
        <position position="286"/>
    </location>
</feature>
<keyword evidence="4" id="KW-0808">Transferase</keyword>
<dbReference type="Gene3D" id="1.10.3810.10">
    <property type="entry name" value="Biosynthetic peptidoglycan transglycosylase-like"/>
    <property type="match status" value="1"/>
</dbReference>
<keyword evidence="7" id="KW-0472">Membrane</keyword>
<dbReference type="PANTHER" id="PTHR32282:SF11">
    <property type="entry name" value="PENICILLIN-BINDING PROTEIN 1B"/>
    <property type="match status" value="1"/>
</dbReference>
<dbReference type="Pfam" id="PF00912">
    <property type="entry name" value="Transgly"/>
    <property type="match status" value="1"/>
</dbReference>
<dbReference type="GO" id="GO:0030288">
    <property type="term" value="C:outer membrane-bounded periplasmic space"/>
    <property type="evidence" value="ECO:0007669"/>
    <property type="project" value="TreeGrafter"/>
</dbReference>
<comment type="caution">
    <text evidence="12">The sequence shown here is derived from an EMBL/GenBank/DDBJ whole genome shotgun (WGS) entry which is preliminary data.</text>
</comment>
<dbReference type="EMBL" id="BART01023493">
    <property type="protein sequence ID" value="GAG93166.1"/>
    <property type="molecule type" value="Genomic_DNA"/>
</dbReference>
<dbReference type="AlphaFoldDB" id="X1D9Q6"/>
<keyword evidence="2" id="KW-1003">Cell membrane</keyword>
<comment type="subcellular location">
    <subcellularLocation>
        <location evidence="1">Cell membrane</location>
    </subcellularLocation>
</comment>
<sequence>VTLFLVGLYISIYLGLLGKLPTKEDLSSIKQEQATQVLDKDGTLIGKYYIYDRQPVAFKDFPQHLIDALVATEDSRFYEHDGIDNISLIRVFIKNLILQDKSAGGGSTITLQLVKNLYGRKDYVMLSMLINKFKESIIAKRLEEIYSKEEILTLYLNTVPFSDNTYGIESASLKFFNKSAKELSKIEAATLVGTLKANTYFNPRLHIERSKNRRNVVLGQMVRYAYLSKDSLGYYTKQALNLDYHSFSHDMGLAPYFREDVKKQLAVILDSIKMPDGKSYNLYKDG</sequence>
<evidence type="ECO:0000256" key="2">
    <source>
        <dbReference type="ARBA" id="ARBA00022475"/>
    </source>
</evidence>
<dbReference type="GO" id="GO:0005886">
    <property type="term" value="C:plasma membrane"/>
    <property type="evidence" value="ECO:0007669"/>
    <property type="project" value="UniProtKB-SubCell"/>
</dbReference>
<keyword evidence="6" id="KW-0573">Peptidoglycan synthesis</keyword>
<evidence type="ECO:0000256" key="7">
    <source>
        <dbReference type="ARBA" id="ARBA00023136"/>
    </source>
</evidence>
<keyword evidence="3" id="KW-0328">Glycosyltransferase</keyword>
<feature type="non-terminal residue" evidence="12">
    <location>
        <position position="1"/>
    </location>
</feature>
<evidence type="ECO:0000256" key="6">
    <source>
        <dbReference type="ARBA" id="ARBA00022984"/>
    </source>
</evidence>
<dbReference type="GO" id="GO:0071555">
    <property type="term" value="P:cell wall organization"/>
    <property type="evidence" value="ECO:0007669"/>
    <property type="project" value="UniProtKB-KW"/>
</dbReference>
<evidence type="ECO:0000256" key="1">
    <source>
        <dbReference type="ARBA" id="ARBA00004236"/>
    </source>
</evidence>
<dbReference type="InterPro" id="IPR023346">
    <property type="entry name" value="Lysozyme-like_dom_sf"/>
</dbReference>
<evidence type="ECO:0000259" key="11">
    <source>
        <dbReference type="Pfam" id="PF00912"/>
    </source>
</evidence>
<dbReference type="InterPro" id="IPR050396">
    <property type="entry name" value="Glycosyltr_51/Transpeptidase"/>
</dbReference>
<dbReference type="InterPro" id="IPR001264">
    <property type="entry name" value="Glyco_trans_51"/>
</dbReference>
<name>X1D9Q6_9ZZZZ</name>
<dbReference type="GO" id="GO:0009252">
    <property type="term" value="P:peptidoglycan biosynthetic process"/>
    <property type="evidence" value="ECO:0007669"/>
    <property type="project" value="UniProtKB-KW"/>
</dbReference>
<evidence type="ECO:0000256" key="8">
    <source>
        <dbReference type="ARBA" id="ARBA00023316"/>
    </source>
</evidence>
<evidence type="ECO:0000256" key="9">
    <source>
        <dbReference type="ARBA" id="ARBA00044770"/>
    </source>
</evidence>
<accession>X1D9Q6</accession>
<protein>
    <recommendedName>
        <fullName evidence="9">peptidoglycan glycosyltransferase</fullName>
        <ecNumber evidence="9">2.4.99.28</ecNumber>
    </recommendedName>
</protein>
<dbReference type="PANTHER" id="PTHR32282">
    <property type="entry name" value="BINDING PROTEIN TRANSPEPTIDASE, PUTATIVE-RELATED"/>
    <property type="match status" value="1"/>
</dbReference>
<evidence type="ECO:0000256" key="4">
    <source>
        <dbReference type="ARBA" id="ARBA00022679"/>
    </source>
</evidence>
<reference evidence="12" key="1">
    <citation type="journal article" date="2014" name="Front. Microbiol.">
        <title>High frequency of phylogenetically diverse reductive dehalogenase-homologous genes in deep subseafloor sedimentary metagenomes.</title>
        <authorList>
            <person name="Kawai M."/>
            <person name="Futagami T."/>
            <person name="Toyoda A."/>
            <person name="Takaki Y."/>
            <person name="Nishi S."/>
            <person name="Hori S."/>
            <person name="Arai W."/>
            <person name="Tsubouchi T."/>
            <person name="Morono Y."/>
            <person name="Uchiyama I."/>
            <person name="Ito T."/>
            <person name="Fujiyama A."/>
            <person name="Inagaki F."/>
            <person name="Takami H."/>
        </authorList>
    </citation>
    <scope>NUCLEOTIDE SEQUENCE</scope>
    <source>
        <strain evidence="12">Expedition CK06-06</strain>
    </source>
</reference>
<evidence type="ECO:0000256" key="10">
    <source>
        <dbReference type="ARBA" id="ARBA00049902"/>
    </source>
</evidence>
<feature type="domain" description="Glycosyl transferase family 51" evidence="11">
    <location>
        <begin position="44"/>
        <end position="221"/>
    </location>
</feature>
<keyword evidence="8" id="KW-0961">Cell wall biogenesis/degradation</keyword>
<organism evidence="12">
    <name type="scientific">marine sediment metagenome</name>
    <dbReference type="NCBI Taxonomy" id="412755"/>
    <lineage>
        <taxon>unclassified sequences</taxon>
        <taxon>metagenomes</taxon>
        <taxon>ecological metagenomes</taxon>
    </lineage>
</organism>
<evidence type="ECO:0000256" key="3">
    <source>
        <dbReference type="ARBA" id="ARBA00022676"/>
    </source>
</evidence>
<comment type="catalytic activity">
    <reaction evidence="10">
        <text>[GlcNAc-(1-&gt;4)-Mur2Ac(oyl-L-Ala-gamma-D-Glu-L-Lys-D-Ala-D-Ala)](n)-di-trans,octa-cis-undecaprenyl diphosphate + beta-D-GlcNAc-(1-&gt;4)-Mur2Ac(oyl-L-Ala-gamma-D-Glu-L-Lys-D-Ala-D-Ala)-di-trans,octa-cis-undecaprenyl diphosphate = [GlcNAc-(1-&gt;4)-Mur2Ac(oyl-L-Ala-gamma-D-Glu-L-Lys-D-Ala-D-Ala)](n+1)-di-trans,octa-cis-undecaprenyl diphosphate + di-trans,octa-cis-undecaprenyl diphosphate + H(+)</text>
        <dbReference type="Rhea" id="RHEA:23708"/>
        <dbReference type="Rhea" id="RHEA-COMP:9602"/>
        <dbReference type="Rhea" id="RHEA-COMP:9603"/>
        <dbReference type="ChEBI" id="CHEBI:15378"/>
        <dbReference type="ChEBI" id="CHEBI:58405"/>
        <dbReference type="ChEBI" id="CHEBI:60033"/>
        <dbReference type="ChEBI" id="CHEBI:78435"/>
        <dbReference type="EC" id="2.4.99.28"/>
    </reaction>
</comment>